<feature type="domain" description="Nitrite/Sulfite reductase ferredoxin-like" evidence="7">
    <location>
        <begin position="16"/>
        <end position="80"/>
    </location>
</feature>
<accession>A0A975I7H0</accession>
<dbReference type="GO" id="GO:0051539">
    <property type="term" value="F:4 iron, 4 sulfur cluster binding"/>
    <property type="evidence" value="ECO:0007669"/>
    <property type="project" value="UniProtKB-KW"/>
</dbReference>
<keyword evidence="5" id="KW-0408">Iron</keyword>
<dbReference type="AlphaFoldDB" id="A0A975I7H0"/>
<dbReference type="Pfam" id="PF03460">
    <property type="entry name" value="NIR_SIR_ferr"/>
    <property type="match status" value="1"/>
</dbReference>
<evidence type="ECO:0000256" key="2">
    <source>
        <dbReference type="ARBA" id="ARBA00022617"/>
    </source>
</evidence>
<keyword evidence="3" id="KW-0479">Metal-binding</keyword>
<keyword evidence="2" id="KW-0349">Heme</keyword>
<dbReference type="PANTHER" id="PTHR32439:SF9">
    <property type="entry name" value="BLR3264 PROTEIN"/>
    <property type="match status" value="1"/>
</dbReference>
<evidence type="ECO:0000259" key="7">
    <source>
        <dbReference type="Pfam" id="PF03460"/>
    </source>
</evidence>
<dbReference type="InterPro" id="IPR045854">
    <property type="entry name" value="NO2/SO3_Rdtase_4Fe4S_sf"/>
</dbReference>
<dbReference type="InterPro" id="IPR036136">
    <property type="entry name" value="Nit/Sulf_reduc_fer-like_dom_sf"/>
</dbReference>
<evidence type="ECO:0000313" key="9">
    <source>
        <dbReference type="Proteomes" id="UP000665026"/>
    </source>
</evidence>
<evidence type="ECO:0000256" key="6">
    <source>
        <dbReference type="ARBA" id="ARBA00023014"/>
    </source>
</evidence>
<name>A0A975I7H0_9RHOB</name>
<dbReference type="InterPro" id="IPR005117">
    <property type="entry name" value="NiRdtase/SiRdtase_haem-b_fer"/>
</dbReference>
<sequence length="376" mass="40435">MSRPVAKGWCPGAYRPMMSGDGLVVRIRPVFGRMTRDQVIGLCDVSQRFGSGVIDLTSRANVQIRGVSERDHETLLEALNGLDLLPDDPDLEARRNILLPFDWRAGDASHVIARNLMARLHELPNLPAKFGMAIDAGPAPILTKASADIRVEAADTGLILRADGAATGRPVTVDSAVDAIIDLATWFAGHATGEMRRMKSLLATQELASVWQQVAPRATRIKDTPGPYAYGQIMGAPFGQIDANALRDLIETNGATALRTTPWRLFLLEDAVPCETTDFITSADDPRLTVDACPGAPMCRSASVQTRDLASSLAGMTNKRIHISGCSKGCARARPSGLTLVGRDGMFDLVKDGHAWDAPTLTGLSPDDLKTRIGEF</sequence>
<evidence type="ECO:0000256" key="3">
    <source>
        <dbReference type="ARBA" id="ARBA00022723"/>
    </source>
</evidence>
<dbReference type="Gene3D" id="3.30.413.10">
    <property type="entry name" value="Sulfite Reductase Hemoprotein, domain 1"/>
    <property type="match status" value="2"/>
</dbReference>
<dbReference type="EMBL" id="CP060010">
    <property type="protein sequence ID" value="QTN36178.1"/>
    <property type="molecule type" value="Genomic_DNA"/>
</dbReference>
<keyword evidence="6" id="KW-0411">Iron-sulfur</keyword>
<organism evidence="8 9">
    <name type="scientific">Cognatishimia activa</name>
    <dbReference type="NCBI Taxonomy" id="1715691"/>
    <lineage>
        <taxon>Bacteria</taxon>
        <taxon>Pseudomonadati</taxon>
        <taxon>Pseudomonadota</taxon>
        <taxon>Alphaproteobacteria</taxon>
        <taxon>Rhodobacterales</taxon>
        <taxon>Paracoccaceae</taxon>
        <taxon>Cognatishimia</taxon>
    </lineage>
</organism>
<dbReference type="InterPro" id="IPR051329">
    <property type="entry name" value="NIR_SIR_4Fe-4S"/>
</dbReference>
<dbReference type="PANTHER" id="PTHR32439">
    <property type="entry name" value="FERREDOXIN--NITRITE REDUCTASE, CHLOROPLASTIC"/>
    <property type="match status" value="1"/>
</dbReference>
<dbReference type="Proteomes" id="UP000665026">
    <property type="component" value="Chromosome"/>
</dbReference>
<reference evidence="8" key="1">
    <citation type="submission" date="2020-07" db="EMBL/GenBank/DDBJ databases">
        <title>Genome sequences of bacteria associated with the marine, planktonic diatom Thalassiosira profunda strain ECT2AJA-044.</title>
        <authorList>
            <person name="Gargas C.B."/>
            <person name="Roberts W.R."/>
            <person name="Alverson A.J."/>
        </authorList>
    </citation>
    <scope>NUCLEOTIDE SEQUENCE</scope>
    <source>
        <strain evidence="8">ECT2AJA-044</strain>
    </source>
</reference>
<dbReference type="SUPFAM" id="SSF56014">
    <property type="entry name" value="Nitrite and sulphite reductase 4Fe-4S domain-like"/>
    <property type="match status" value="1"/>
</dbReference>
<dbReference type="KEGG" id="cact:HZ995_01200"/>
<dbReference type="EC" id="1.14.13.83" evidence="8"/>
<protein>
    <submittedName>
        <fullName evidence="8">Precorrin-3B synthase</fullName>
        <ecNumber evidence="8">1.14.13.83</ecNumber>
    </submittedName>
</protein>
<evidence type="ECO:0000313" key="8">
    <source>
        <dbReference type="EMBL" id="QTN36178.1"/>
    </source>
</evidence>
<dbReference type="GO" id="GO:0046872">
    <property type="term" value="F:metal ion binding"/>
    <property type="evidence" value="ECO:0007669"/>
    <property type="project" value="UniProtKB-KW"/>
</dbReference>
<evidence type="ECO:0000256" key="5">
    <source>
        <dbReference type="ARBA" id="ARBA00023004"/>
    </source>
</evidence>
<gene>
    <name evidence="8" type="primary">cobG</name>
    <name evidence="8" type="ORF">HZ995_01200</name>
</gene>
<dbReference type="SUPFAM" id="SSF55124">
    <property type="entry name" value="Nitrite/Sulfite reductase N-terminal domain-like"/>
    <property type="match status" value="1"/>
</dbReference>
<dbReference type="InterPro" id="IPR012798">
    <property type="entry name" value="Cbl_synth_CobG-like"/>
</dbReference>
<dbReference type="RefSeq" id="WP_209356881.1">
    <property type="nucleotide sequence ID" value="NZ_CP060010.1"/>
</dbReference>
<keyword evidence="1" id="KW-0004">4Fe-4S</keyword>
<evidence type="ECO:0000256" key="1">
    <source>
        <dbReference type="ARBA" id="ARBA00022485"/>
    </source>
</evidence>
<dbReference type="Gene3D" id="3.90.480.10">
    <property type="entry name" value="Sulfite Reductase Hemoprotein,Domain 2"/>
    <property type="match status" value="1"/>
</dbReference>
<keyword evidence="4 8" id="KW-0560">Oxidoreductase</keyword>
<proteinExistence type="predicted"/>
<dbReference type="GO" id="GO:0043818">
    <property type="term" value="F:precorrin-3B synthase activity"/>
    <property type="evidence" value="ECO:0007669"/>
    <property type="project" value="UniProtKB-EC"/>
</dbReference>
<dbReference type="NCBIfam" id="TIGR02435">
    <property type="entry name" value="CobG"/>
    <property type="match status" value="1"/>
</dbReference>
<evidence type="ECO:0000256" key="4">
    <source>
        <dbReference type="ARBA" id="ARBA00023002"/>
    </source>
</evidence>